<dbReference type="InterPro" id="IPR006222">
    <property type="entry name" value="GCVT_N"/>
</dbReference>
<dbReference type="GO" id="GO:0046653">
    <property type="term" value="P:tetrahydrofolate metabolic process"/>
    <property type="evidence" value="ECO:0007669"/>
    <property type="project" value="InterPro"/>
</dbReference>
<comment type="similarity">
    <text evidence="1">Belongs to the GcvT family.</text>
</comment>
<dbReference type="EMBL" id="QDKM01000004">
    <property type="protein sequence ID" value="PVH28627.1"/>
    <property type="molecule type" value="Genomic_DNA"/>
</dbReference>
<keyword evidence="2" id="KW-0560">Oxidoreductase</keyword>
<sequence length="979" mass="104219">MSTRPRSQSHRIPGRGLIDRTKPLRFQFDGRSYEGFAGDTLASALLANGVRLMGRSFKYHRPRGVLTAGSEEPNALVTVLEDGQHTPNIRATMQELYAGLNARSQNRWPSLGFDAMAVNDYASPFLSAGFYYKTFMWPRAFWERLYEPVIRRAAGLGALSGVADTAVYEKAFAHCDLLVIGAGPSGLIAALSAGRAGADVILVEEDRRLGGRLLADQPLIDGKSGVAWAEGIAEELASLPNVRVMTRTTVTGAYDGGTYGALERVGLHLAPRAELPRECFWRITARRTVLSAGALERPIAHPDNDRPGVMLASGLRAYVARWGVNPGPVVVFSTNDSGLEAARALTRMGVEVAAYVDPRAVPVVEEFPVYAKAQVVGTQGRLGLKTAAIQHAGGISQVDARVLALAGGWNPSVHLACHMNGRPAWSEKIAGFVPVADMVPGMAAAGAASGVFSTAGCLADGLKAARAALDDLGIAAPDVPLPLAEDAPYAIAPLWAVDAGGRAWLDFANDVTTKDVALAAQEGFASVEHMKRYTTQGMAPDQGKSSNVGALAVLAEASGQSIPATGTTTFRPPFVPVSIAALGAGGRGEGFAPRRLLTSDAQSRAMGAPMIEAGLWYRPSYYPREGEADWRAACDREVQMVRKYVGITEVGTLGKIDVQGTDTARFLDFVYSNMMSTLKVGRARYGLMLREDGFVMDDGTCARMSDTHYVVTTTTAAAGLVMRHMEFAHQAFCANLNVRFTSVTETWAQFAIAGPRAAEVLATVCEAPELPFMGCAELEIGGIAGRIFRISFSGEMGYEVAVPTRYGADLFAHLVRAAEALGGGAYGMEALNVLRIEKGFLTHAELDGRVTAEDIGLGRMVSAKKDCIGKGASQRPELVAAGRAQLVGLLPVDPAHEISAGAHLYASDAKPLRENGQGYVTSVGPSPTLGQWIGLGFVVNGRKRHGEVLRLYDGLRGRDVPVQLVDPVFYDPEGGRMRG</sequence>
<feature type="domain" description="GCVT N-terminal" evidence="3">
    <location>
        <begin position="604"/>
        <end position="865"/>
    </location>
</feature>
<evidence type="ECO:0000256" key="2">
    <source>
        <dbReference type="ARBA" id="ARBA00023002"/>
    </source>
</evidence>
<dbReference type="Gene3D" id="3.10.20.440">
    <property type="entry name" value="2Fe-2S iron-sulphur cluster binding domain, sarcosine oxidase, alpha subunit, N-terminal domain"/>
    <property type="match status" value="1"/>
</dbReference>
<dbReference type="Pfam" id="PF12831">
    <property type="entry name" value="FAD_oxidored"/>
    <property type="match status" value="1"/>
</dbReference>
<feature type="domain" description="SoxA A3" evidence="5">
    <location>
        <begin position="501"/>
        <end position="585"/>
    </location>
</feature>
<feature type="domain" description="Aminomethyltransferase C-terminal" evidence="4">
    <location>
        <begin position="885"/>
        <end position="971"/>
    </location>
</feature>
<dbReference type="Pfam" id="PF08669">
    <property type="entry name" value="GCV_T_C"/>
    <property type="match status" value="1"/>
</dbReference>
<dbReference type="InterPro" id="IPR041117">
    <property type="entry name" value="SoxA_A3"/>
</dbReference>
<dbReference type="PANTHER" id="PTHR43757">
    <property type="entry name" value="AMINOMETHYLTRANSFERASE"/>
    <property type="match status" value="1"/>
</dbReference>
<evidence type="ECO:0000256" key="1">
    <source>
        <dbReference type="ARBA" id="ARBA00008609"/>
    </source>
</evidence>
<dbReference type="Gene3D" id="3.30.1360.120">
    <property type="entry name" value="Probable tRNA modification gtpase trme, domain 1"/>
    <property type="match status" value="1"/>
</dbReference>
<dbReference type="InterPro" id="IPR029043">
    <property type="entry name" value="GcvT/YgfZ_C"/>
</dbReference>
<accession>A0A2T8HT92</accession>
<dbReference type="Gene3D" id="3.50.50.60">
    <property type="entry name" value="FAD/NAD(P)-binding domain"/>
    <property type="match status" value="1"/>
</dbReference>
<name>A0A2T8HT92_9RHOB</name>
<dbReference type="SUPFAM" id="SSF101790">
    <property type="entry name" value="Aminomethyltransferase beta-barrel domain"/>
    <property type="match status" value="1"/>
</dbReference>
<gene>
    <name evidence="6" type="ORF">DDE20_10535</name>
</gene>
<dbReference type="SUPFAM" id="SSF103025">
    <property type="entry name" value="Folate-binding domain"/>
    <property type="match status" value="1"/>
</dbReference>
<evidence type="ECO:0000313" key="6">
    <source>
        <dbReference type="EMBL" id="PVH28627.1"/>
    </source>
</evidence>
<comment type="caution">
    <text evidence="6">The sequence shown here is derived from an EMBL/GenBank/DDBJ whole genome shotgun (WGS) entry which is preliminary data.</text>
</comment>
<dbReference type="PRINTS" id="PR00368">
    <property type="entry name" value="FADPNR"/>
</dbReference>
<dbReference type="PANTHER" id="PTHR43757:SF2">
    <property type="entry name" value="AMINOMETHYLTRANSFERASE, MITOCHONDRIAL"/>
    <property type="match status" value="1"/>
</dbReference>
<dbReference type="InterPro" id="IPR013977">
    <property type="entry name" value="GcvT_C"/>
</dbReference>
<dbReference type="Proteomes" id="UP000245911">
    <property type="component" value="Unassembled WGS sequence"/>
</dbReference>
<dbReference type="SUPFAM" id="SSF51971">
    <property type="entry name" value="Nucleotide-binding domain"/>
    <property type="match status" value="1"/>
</dbReference>
<dbReference type="RefSeq" id="WP_116558462.1">
    <property type="nucleotide sequence ID" value="NZ_QDKM01000004.1"/>
</dbReference>
<dbReference type="AlphaFoldDB" id="A0A2T8HT92"/>
<evidence type="ECO:0000313" key="7">
    <source>
        <dbReference type="Proteomes" id="UP000245911"/>
    </source>
</evidence>
<dbReference type="InterPro" id="IPR042204">
    <property type="entry name" value="2Fe-2S-bd_N"/>
</dbReference>
<dbReference type="InterPro" id="IPR036188">
    <property type="entry name" value="FAD/NAD-bd_sf"/>
</dbReference>
<dbReference type="Pfam" id="PF01571">
    <property type="entry name" value="GCV_T"/>
    <property type="match status" value="1"/>
</dbReference>
<dbReference type="Pfam" id="PF17806">
    <property type="entry name" value="SO_alpha_A3"/>
    <property type="match status" value="1"/>
</dbReference>
<organism evidence="6 7">
    <name type="scientific">Pararhodobacter oceanensis</name>
    <dbReference type="NCBI Taxonomy" id="2172121"/>
    <lineage>
        <taxon>Bacteria</taxon>
        <taxon>Pseudomonadati</taxon>
        <taxon>Pseudomonadota</taxon>
        <taxon>Alphaproteobacteria</taxon>
        <taxon>Rhodobacterales</taxon>
        <taxon>Paracoccaceae</taxon>
        <taxon>Pararhodobacter</taxon>
    </lineage>
</organism>
<dbReference type="GO" id="GO:0005829">
    <property type="term" value="C:cytosol"/>
    <property type="evidence" value="ECO:0007669"/>
    <property type="project" value="TreeGrafter"/>
</dbReference>
<protein>
    <submittedName>
        <fullName evidence="6">Sarcosine oxidase subunit alpha</fullName>
    </submittedName>
</protein>
<evidence type="ECO:0000259" key="3">
    <source>
        <dbReference type="Pfam" id="PF01571"/>
    </source>
</evidence>
<dbReference type="OrthoDB" id="5287468at2"/>
<dbReference type="NCBIfam" id="TIGR01372">
    <property type="entry name" value="soxA"/>
    <property type="match status" value="1"/>
</dbReference>
<dbReference type="GO" id="GO:0008115">
    <property type="term" value="F:sarcosine oxidase activity"/>
    <property type="evidence" value="ECO:0007669"/>
    <property type="project" value="InterPro"/>
</dbReference>
<proteinExistence type="inferred from homology"/>
<dbReference type="InterPro" id="IPR028896">
    <property type="entry name" value="GcvT/YgfZ/DmdA"/>
</dbReference>
<evidence type="ECO:0000259" key="4">
    <source>
        <dbReference type="Pfam" id="PF08669"/>
    </source>
</evidence>
<dbReference type="InterPro" id="IPR006277">
    <property type="entry name" value="Sarcosine_oxidase_asu"/>
</dbReference>
<dbReference type="PRINTS" id="PR00411">
    <property type="entry name" value="PNDRDTASEI"/>
</dbReference>
<dbReference type="Pfam" id="PF13510">
    <property type="entry name" value="Fer2_4"/>
    <property type="match status" value="1"/>
</dbReference>
<evidence type="ECO:0000259" key="5">
    <source>
        <dbReference type="Pfam" id="PF17806"/>
    </source>
</evidence>
<dbReference type="InterPro" id="IPR027266">
    <property type="entry name" value="TrmE/GcvT-like"/>
</dbReference>
<reference evidence="6 7" key="1">
    <citation type="submission" date="2018-04" db="EMBL/GenBank/DDBJ databases">
        <title>Pararhodobacter oceanense sp. nov., isolated from marine intertidal sediment.</title>
        <authorList>
            <person name="Wang X.-L."/>
            <person name="Du Z.-J."/>
        </authorList>
    </citation>
    <scope>NUCLEOTIDE SEQUENCE [LARGE SCALE GENOMIC DNA]</scope>
    <source>
        <strain evidence="6 7">AM505</strain>
    </source>
</reference>
<keyword evidence="7" id="KW-1185">Reference proteome</keyword>